<accession>A0ABV2SJJ0</accession>
<gene>
    <name evidence="1" type="ORF">V5J35_003119</name>
</gene>
<reference evidence="1 2" key="1">
    <citation type="submission" date="2024-06" db="EMBL/GenBank/DDBJ databases">
        <title>Genomic Encyclopedia of Type Strains, Phase V (KMG-V): Genome sequencing to study the core and pangenomes of soil and plant-associated prokaryotes.</title>
        <authorList>
            <person name="Whitman W."/>
        </authorList>
    </citation>
    <scope>NUCLEOTIDE SEQUENCE [LARGE SCALE GENOMIC DNA]</scope>
    <source>
        <strain evidence="1 2">NE40</strain>
    </source>
</reference>
<proteinExistence type="predicted"/>
<evidence type="ECO:0000313" key="1">
    <source>
        <dbReference type="EMBL" id="MET4757927.1"/>
    </source>
</evidence>
<dbReference type="RefSeq" id="WP_354008049.1">
    <property type="nucleotide sequence ID" value="NZ_JBEWTA010000001.1"/>
</dbReference>
<dbReference type="EMBL" id="JBEWTB010000002">
    <property type="protein sequence ID" value="MET4757927.1"/>
    <property type="molecule type" value="Genomic_DNA"/>
</dbReference>
<sequence length="216" mass="25166">MIDLAFLRLRPFDAVRTTGFIVEVSDEEHFQSGRCHVTGMPFFNNHRIVMLNVRLTDEGKDWYCGYEKNDANSLFVPFGQPDGTLILTYPLNGCALEVRREEEGNRIYHDDNGRCMPSSVSGTKVLRLAACHYMDWHNRHLARMERIAYRTVVASGPGGFDFQHTIICVKEGHYWKVYNNAVSYFYESDPWTLDKMNQEYCQAKDYIQYELGYFPD</sequence>
<evidence type="ECO:0000313" key="2">
    <source>
        <dbReference type="Proteomes" id="UP001549366"/>
    </source>
</evidence>
<comment type="caution">
    <text evidence="1">The sequence shown here is derived from an EMBL/GenBank/DDBJ whole genome shotgun (WGS) entry which is preliminary data.</text>
</comment>
<dbReference type="Proteomes" id="UP001549366">
    <property type="component" value="Unassembled WGS sequence"/>
</dbReference>
<organism evidence="1 2">
    <name type="scientific">Endozoicomonas lisbonensis</name>
    <dbReference type="NCBI Taxonomy" id="3120522"/>
    <lineage>
        <taxon>Bacteria</taxon>
        <taxon>Pseudomonadati</taxon>
        <taxon>Pseudomonadota</taxon>
        <taxon>Gammaproteobacteria</taxon>
        <taxon>Oceanospirillales</taxon>
        <taxon>Endozoicomonadaceae</taxon>
        <taxon>Endozoicomonas</taxon>
    </lineage>
</organism>
<keyword evidence="2" id="KW-1185">Reference proteome</keyword>
<protein>
    <submittedName>
        <fullName evidence="1">Uncharacterized protein</fullName>
    </submittedName>
</protein>
<name>A0ABV2SJJ0_9GAMM</name>